<feature type="compositionally biased region" description="Low complexity" evidence="5">
    <location>
        <begin position="204"/>
        <end position="225"/>
    </location>
</feature>
<keyword evidence="3" id="KW-0804">Transcription</keyword>
<dbReference type="NCBIfam" id="TIGR03968">
    <property type="entry name" value="mycofact_TetR"/>
    <property type="match status" value="1"/>
</dbReference>
<dbReference type="InterPro" id="IPR009057">
    <property type="entry name" value="Homeodomain-like_sf"/>
</dbReference>
<name>A0A4T2BWP3_9MICO</name>
<dbReference type="Pfam" id="PF00440">
    <property type="entry name" value="TetR_N"/>
    <property type="match status" value="1"/>
</dbReference>
<keyword evidence="2 4" id="KW-0238">DNA-binding</keyword>
<dbReference type="GO" id="GO:0003700">
    <property type="term" value="F:DNA-binding transcription factor activity"/>
    <property type="evidence" value="ECO:0007669"/>
    <property type="project" value="TreeGrafter"/>
</dbReference>
<protein>
    <submittedName>
        <fullName evidence="7">Mycofactocin system transcriptional regulator</fullName>
    </submittedName>
</protein>
<evidence type="ECO:0000256" key="3">
    <source>
        <dbReference type="ARBA" id="ARBA00023163"/>
    </source>
</evidence>
<dbReference type="InterPro" id="IPR041347">
    <property type="entry name" value="MftR_C"/>
</dbReference>
<comment type="caution">
    <text evidence="7">The sequence shown here is derived from an EMBL/GenBank/DDBJ whole genome shotgun (WGS) entry which is preliminary data.</text>
</comment>
<evidence type="ECO:0000256" key="2">
    <source>
        <dbReference type="ARBA" id="ARBA00023125"/>
    </source>
</evidence>
<dbReference type="PRINTS" id="PR00455">
    <property type="entry name" value="HTHTETR"/>
</dbReference>
<dbReference type="PROSITE" id="PS01081">
    <property type="entry name" value="HTH_TETR_1"/>
    <property type="match status" value="1"/>
</dbReference>
<dbReference type="PANTHER" id="PTHR30055">
    <property type="entry name" value="HTH-TYPE TRANSCRIPTIONAL REGULATOR RUTR"/>
    <property type="match status" value="1"/>
</dbReference>
<dbReference type="AlphaFoldDB" id="A0A4T2BWP3"/>
<dbReference type="RefSeq" id="WP_136642279.1">
    <property type="nucleotide sequence ID" value="NZ_QYRT01000018.1"/>
</dbReference>
<sequence>MSTVRLGRQPSTSQAELSHIALTLFVEHGFDNTTVDDIASAAGIGRRTFFRYFSSKNDLPWGDFETQLASMRAFLASLPTELPLIDALCMAVIEFNRLPPAEITYHRRRMELLLTVPTLVAHSTLRYAAWRQVVADYAAERMRVPSDSLEPQAIAWAVLGVSLSAYEQWLKELDADLPTLLSSAFEMVRLSFAGASAGAGAGTARAASGASDAGGAANAVGVPDAGGRDGRHAD</sequence>
<dbReference type="Gene3D" id="1.10.357.10">
    <property type="entry name" value="Tetracycline Repressor, domain 2"/>
    <property type="match status" value="1"/>
</dbReference>
<evidence type="ECO:0000313" key="7">
    <source>
        <dbReference type="EMBL" id="TIH35649.1"/>
    </source>
</evidence>
<dbReference type="InterPro" id="IPR050109">
    <property type="entry name" value="HTH-type_TetR-like_transc_reg"/>
</dbReference>
<dbReference type="InterPro" id="IPR023772">
    <property type="entry name" value="DNA-bd_HTH_TetR-type_CS"/>
</dbReference>
<evidence type="ECO:0000313" key="8">
    <source>
        <dbReference type="Proteomes" id="UP000306192"/>
    </source>
</evidence>
<keyword evidence="1" id="KW-0805">Transcription regulation</keyword>
<dbReference type="InterPro" id="IPR023851">
    <property type="entry name" value="Tscrpt_reg_TetR-type"/>
</dbReference>
<reference evidence="7 8" key="1">
    <citation type="journal article" date="2019" name="Microorganisms">
        <title>Systematic Affiliation and Genome Analysis of Subtercola vilae DB165(T) with Particular Emphasis on Cold Adaptation of an Isolate from a High-Altitude Cold Volcano Lake.</title>
        <authorList>
            <person name="Villalobos A.S."/>
            <person name="Wiese J."/>
            <person name="Imhoff J.F."/>
            <person name="Dorador C."/>
            <person name="Keller A."/>
            <person name="Hentschel U."/>
        </authorList>
    </citation>
    <scope>NUCLEOTIDE SEQUENCE [LARGE SCALE GENOMIC DNA]</scope>
    <source>
        <strain evidence="7 8">DB165</strain>
    </source>
</reference>
<evidence type="ECO:0000256" key="4">
    <source>
        <dbReference type="PROSITE-ProRule" id="PRU00335"/>
    </source>
</evidence>
<dbReference type="PANTHER" id="PTHR30055:SF238">
    <property type="entry name" value="MYCOFACTOCIN BIOSYNTHESIS TRANSCRIPTIONAL REGULATOR MFTR-RELATED"/>
    <property type="match status" value="1"/>
</dbReference>
<evidence type="ECO:0000256" key="1">
    <source>
        <dbReference type="ARBA" id="ARBA00023015"/>
    </source>
</evidence>
<dbReference type="InterPro" id="IPR001647">
    <property type="entry name" value="HTH_TetR"/>
</dbReference>
<dbReference type="SUPFAM" id="SSF46689">
    <property type="entry name" value="Homeodomain-like"/>
    <property type="match status" value="1"/>
</dbReference>
<keyword evidence="8" id="KW-1185">Reference proteome</keyword>
<accession>A0A4T2BWP3</accession>
<organism evidence="7 8">
    <name type="scientific">Subtercola vilae</name>
    <dbReference type="NCBI Taxonomy" id="2056433"/>
    <lineage>
        <taxon>Bacteria</taxon>
        <taxon>Bacillati</taxon>
        <taxon>Actinomycetota</taxon>
        <taxon>Actinomycetes</taxon>
        <taxon>Micrococcales</taxon>
        <taxon>Microbacteriaceae</taxon>
        <taxon>Subtercola</taxon>
    </lineage>
</organism>
<dbReference type="Proteomes" id="UP000306192">
    <property type="component" value="Unassembled WGS sequence"/>
</dbReference>
<evidence type="ECO:0000259" key="6">
    <source>
        <dbReference type="PROSITE" id="PS50977"/>
    </source>
</evidence>
<dbReference type="OrthoDB" id="956698at2"/>
<dbReference type="Gene3D" id="1.10.10.60">
    <property type="entry name" value="Homeodomain-like"/>
    <property type="match status" value="1"/>
</dbReference>
<dbReference type="EMBL" id="QYRT01000018">
    <property type="protein sequence ID" value="TIH35649.1"/>
    <property type="molecule type" value="Genomic_DNA"/>
</dbReference>
<feature type="domain" description="HTH tetR-type" evidence="6">
    <location>
        <begin position="11"/>
        <end position="71"/>
    </location>
</feature>
<dbReference type="Pfam" id="PF17754">
    <property type="entry name" value="TetR_C_14"/>
    <property type="match status" value="1"/>
</dbReference>
<dbReference type="PROSITE" id="PS50977">
    <property type="entry name" value="HTH_TETR_2"/>
    <property type="match status" value="1"/>
</dbReference>
<evidence type="ECO:0000256" key="5">
    <source>
        <dbReference type="SAM" id="MobiDB-lite"/>
    </source>
</evidence>
<dbReference type="GO" id="GO:0000976">
    <property type="term" value="F:transcription cis-regulatory region binding"/>
    <property type="evidence" value="ECO:0007669"/>
    <property type="project" value="TreeGrafter"/>
</dbReference>
<feature type="region of interest" description="Disordered" evidence="5">
    <location>
        <begin position="204"/>
        <end position="234"/>
    </location>
</feature>
<gene>
    <name evidence="7" type="primary">mftR</name>
    <name evidence="7" type="ORF">D4765_10660</name>
</gene>
<proteinExistence type="predicted"/>
<feature type="DNA-binding region" description="H-T-H motif" evidence="4">
    <location>
        <begin position="34"/>
        <end position="53"/>
    </location>
</feature>